<dbReference type="Gene3D" id="1.10.1740.10">
    <property type="match status" value="1"/>
</dbReference>
<dbReference type="InterPro" id="IPR014284">
    <property type="entry name" value="RNA_pol_sigma-70_dom"/>
</dbReference>
<dbReference type="Proteomes" id="UP000281474">
    <property type="component" value="Unassembled WGS sequence"/>
</dbReference>
<dbReference type="GO" id="GO:0006352">
    <property type="term" value="P:DNA-templated transcription initiation"/>
    <property type="evidence" value="ECO:0007669"/>
    <property type="project" value="InterPro"/>
</dbReference>
<dbReference type="InterPro" id="IPR013324">
    <property type="entry name" value="RNA_pol_sigma_r3/r4-like"/>
</dbReference>
<evidence type="ECO:0000256" key="4">
    <source>
        <dbReference type="ARBA" id="ARBA00023163"/>
    </source>
</evidence>
<comment type="caution">
    <text evidence="6">The sequence shown here is derived from an EMBL/GenBank/DDBJ whole genome shotgun (WGS) entry which is preliminary data.</text>
</comment>
<dbReference type="RefSeq" id="WP_121838913.1">
    <property type="nucleotide sequence ID" value="NZ_ML014776.1"/>
</dbReference>
<protein>
    <submittedName>
        <fullName evidence="6">Sigma-70 family RNA polymerase sigma factor</fullName>
    </submittedName>
</protein>
<feature type="domain" description="RNA polymerase sigma-70 region 2" evidence="5">
    <location>
        <begin position="7"/>
        <end position="69"/>
    </location>
</feature>
<proteinExistence type="inferred from homology"/>
<dbReference type="AlphaFoldDB" id="A0A3L8PWK3"/>
<dbReference type="PANTHER" id="PTHR43133:SF62">
    <property type="entry name" value="RNA POLYMERASE SIGMA FACTOR SIGZ"/>
    <property type="match status" value="1"/>
</dbReference>
<keyword evidence="2" id="KW-0805">Transcription regulation</keyword>
<evidence type="ECO:0000256" key="1">
    <source>
        <dbReference type="ARBA" id="ARBA00010641"/>
    </source>
</evidence>
<evidence type="ECO:0000313" key="6">
    <source>
        <dbReference type="EMBL" id="RLV59744.1"/>
    </source>
</evidence>
<dbReference type="InterPro" id="IPR013325">
    <property type="entry name" value="RNA_pol_sigma_r2"/>
</dbReference>
<evidence type="ECO:0000259" key="5">
    <source>
        <dbReference type="Pfam" id="PF04542"/>
    </source>
</evidence>
<dbReference type="OrthoDB" id="9803470at2"/>
<name>A0A3L8PWK3_9GAMM</name>
<dbReference type="GO" id="GO:0016987">
    <property type="term" value="F:sigma factor activity"/>
    <property type="evidence" value="ECO:0007669"/>
    <property type="project" value="UniProtKB-KW"/>
</dbReference>
<sequence>MKIEHIWTQYRTSLYQFLLSRVSSPEDAEDILQDVILKSVNSIDQLNDTTKVKSWLFQVAKYSVIDYYRIKSKLNLNREASSNIEIEQKWNDDEQSLYVELEPCIQPFIQALPPAQQLMLTEIDIYGQSQKAFAESQKLPYSTLKSQLKQSRLALKQLYLQCCRFETNNKGELLDYVQHKSDCGHC</sequence>
<dbReference type="PANTHER" id="PTHR43133">
    <property type="entry name" value="RNA POLYMERASE ECF-TYPE SIGMA FACTO"/>
    <property type="match status" value="1"/>
</dbReference>
<dbReference type="SUPFAM" id="SSF88946">
    <property type="entry name" value="Sigma2 domain of RNA polymerase sigma factors"/>
    <property type="match status" value="1"/>
</dbReference>
<keyword evidence="3" id="KW-0731">Sigma factor</keyword>
<organism evidence="6 7">
    <name type="scientific">Parashewanella curva</name>
    <dbReference type="NCBI Taxonomy" id="2338552"/>
    <lineage>
        <taxon>Bacteria</taxon>
        <taxon>Pseudomonadati</taxon>
        <taxon>Pseudomonadota</taxon>
        <taxon>Gammaproteobacteria</taxon>
        <taxon>Alteromonadales</taxon>
        <taxon>Shewanellaceae</taxon>
        <taxon>Parashewanella</taxon>
    </lineage>
</organism>
<dbReference type="Gene3D" id="1.10.10.10">
    <property type="entry name" value="Winged helix-like DNA-binding domain superfamily/Winged helix DNA-binding domain"/>
    <property type="match status" value="1"/>
</dbReference>
<gene>
    <name evidence="6" type="ORF">D5018_10260</name>
</gene>
<dbReference type="NCBIfam" id="TIGR02937">
    <property type="entry name" value="sigma70-ECF"/>
    <property type="match status" value="1"/>
</dbReference>
<accession>A0A3L8PWK3</accession>
<dbReference type="EMBL" id="QZEI01000027">
    <property type="protein sequence ID" value="RLV59744.1"/>
    <property type="molecule type" value="Genomic_DNA"/>
</dbReference>
<dbReference type="SUPFAM" id="SSF88659">
    <property type="entry name" value="Sigma3 and sigma4 domains of RNA polymerase sigma factors"/>
    <property type="match status" value="1"/>
</dbReference>
<dbReference type="Pfam" id="PF04542">
    <property type="entry name" value="Sigma70_r2"/>
    <property type="match status" value="1"/>
</dbReference>
<dbReference type="InterPro" id="IPR007627">
    <property type="entry name" value="RNA_pol_sigma70_r2"/>
</dbReference>
<dbReference type="InterPro" id="IPR036388">
    <property type="entry name" value="WH-like_DNA-bd_sf"/>
</dbReference>
<dbReference type="InterPro" id="IPR039425">
    <property type="entry name" value="RNA_pol_sigma-70-like"/>
</dbReference>
<keyword evidence="7" id="KW-1185">Reference proteome</keyword>
<evidence type="ECO:0000256" key="2">
    <source>
        <dbReference type="ARBA" id="ARBA00023015"/>
    </source>
</evidence>
<evidence type="ECO:0000313" key="7">
    <source>
        <dbReference type="Proteomes" id="UP000281474"/>
    </source>
</evidence>
<reference evidence="6 7" key="1">
    <citation type="submission" date="2018-09" db="EMBL/GenBank/DDBJ databases">
        <title>Phylogeny of the Shewanellaceae, and recommendation for two new genera, Pseudoshewanella and Parashewanella.</title>
        <authorList>
            <person name="Wang G."/>
        </authorList>
    </citation>
    <scope>NUCLEOTIDE SEQUENCE [LARGE SCALE GENOMIC DNA]</scope>
    <source>
        <strain evidence="6 7">C51</strain>
    </source>
</reference>
<keyword evidence="4" id="KW-0804">Transcription</keyword>
<evidence type="ECO:0000256" key="3">
    <source>
        <dbReference type="ARBA" id="ARBA00023082"/>
    </source>
</evidence>
<comment type="similarity">
    <text evidence="1">Belongs to the sigma-70 factor family. ECF subfamily.</text>
</comment>